<dbReference type="CDD" id="cd10148">
    <property type="entry name" value="CsoR-like_DUF156"/>
    <property type="match status" value="1"/>
</dbReference>
<dbReference type="Pfam" id="PF02583">
    <property type="entry name" value="Trns_repr_metal"/>
    <property type="match status" value="1"/>
</dbReference>
<gene>
    <name evidence="1" type="ORF">UW92_C0018G0003</name>
</gene>
<organism evidence="1 2">
    <name type="scientific">Candidatus Jorgensenbacteria bacterium GW2011_GWA2_45_13</name>
    <dbReference type="NCBI Taxonomy" id="1618662"/>
    <lineage>
        <taxon>Bacteria</taxon>
        <taxon>Candidatus Joergenseniibacteriota</taxon>
    </lineage>
</organism>
<evidence type="ECO:0000313" key="1">
    <source>
        <dbReference type="EMBL" id="KKT91103.1"/>
    </source>
</evidence>
<dbReference type="Proteomes" id="UP000033966">
    <property type="component" value="Unassembled WGS sequence"/>
</dbReference>
<dbReference type="GO" id="GO:0003677">
    <property type="term" value="F:DNA binding"/>
    <property type="evidence" value="ECO:0007669"/>
    <property type="project" value="InterPro"/>
</dbReference>
<dbReference type="EMBL" id="LCKF01000018">
    <property type="protein sequence ID" value="KKT91103.1"/>
    <property type="molecule type" value="Genomic_DNA"/>
</dbReference>
<reference evidence="1 2" key="1">
    <citation type="journal article" date="2015" name="Nature">
        <title>rRNA introns, odd ribosomes, and small enigmatic genomes across a large radiation of phyla.</title>
        <authorList>
            <person name="Brown C.T."/>
            <person name="Hug L.A."/>
            <person name="Thomas B.C."/>
            <person name="Sharon I."/>
            <person name="Castelle C.J."/>
            <person name="Singh A."/>
            <person name="Wilkins M.J."/>
            <person name="Williams K.H."/>
            <person name="Banfield J.F."/>
        </authorList>
    </citation>
    <scope>NUCLEOTIDE SEQUENCE [LARGE SCALE GENOMIC DNA]</scope>
</reference>
<sequence length="89" mass="10438">MIEEDKKKMFRRLKIAEGQVRGLQKMIEEEKYCINIINQSLAVKKALSSFEDAMLEHHLKTHVAHQMTHGERGKAEREIMAVYKLSKKK</sequence>
<dbReference type="InterPro" id="IPR038390">
    <property type="entry name" value="Metal_Tscrpt_repr_sf"/>
</dbReference>
<dbReference type="GO" id="GO:0045892">
    <property type="term" value="P:negative regulation of DNA-templated transcription"/>
    <property type="evidence" value="ECO:0007669"/>
    <property type="project" value="UniProtKB-ARBA"/>
</dbReference>
<dbReference type="Gene3D" id="1.20.58.1000">
    <property type="entry name" value="Metal-sensitive repressor, helix protomer"/>
    <property type="match status" value="1"/>
</dbReference>
<dbReference type="AlphaFoldDB" id="A0A0G1L5P1"/>
<accession>A0A0G1L5P1</accession>
<dbReference type="InterPro" id="IPR003735">
    <property type="entry name" value="Metal_Tscrpt_repr"/>
</dbReference>
<comment type="caution">
    <text evidence="1">The sequence shown here is derived from an EMBL/GenBank/DDBJ whole genome shotgun (WGS) entry which is preliminary data.</text>
</comment>
<protein>
    <submittedName>
        <fullName evidence="1">Uncharacterized protein</fullName>
    </submittedName>
</protein>
<evidence type="ECO:0000313" key="2">
    <source>
        <dbReference type="Proteomes" id="UP000033966"/>
    </source>
</evidence>
<name>A0A0G1L5P1_9BACT</name>
<dbReference type="GO" id="GO:0046872">
    <property type="term" value="F:metal ion binding"/>
    <property type="evidence" value="ECO:0007669"/>
    <property type="project" value="InterPro"/>
</dbReference>
<proteinExistence type="predicted"/>
<dbReference type="PANTHER" id="PTHR33677">
    <property type="entry name" value="TRANSCRIPTIONAL REPRESSOR FRMR-RELATED"/>
    <property type="match status" value="1"/>
</dbReference>